<evidence type="ECO:0000256" key="4">
    <source>
        <dbReference type="ARBA" id="ARBA00022912"/>
    </source>
</evidence>
<proteinExistence type="inferred from homology"/>
<evidence type="ECO:0000256" key="2">
    <source>
        <dbReference type="ARBA" id="ARBA00013064"/>
    </source>
</evidence>
<evidence type="ECO:0000313" key="8">
    <source>
        <dbReference type="Proteomes" id="UP000501058"/>
    </source>
</evidence>
<evidence type="ECO:0000256" key="1">
    <source>
        <dbReference type="ARBA" id="ARBA00011063"/>
    </source>
</evidence>
<evidence type="ECO:0000256" key="5">
    <source>
        <dbReference type="PIRSR" id="PIRSR617867-1"/>
    </source>
</evidence>
<dbReference type="SUPFAM" id="SSF52788">
    <property type="entry name" value="Phosphotyrosine protein phosphatases I"/>
    <property type="match status" value="1"/>
</dbReference>
<dbReference type="GO" id="GO:0004725">
    <property type="term" value="F:protein tyrosine phosphatase activity"/>
    <property type="evidence" value="ECO:0007669"/>
    <property type="project" value="UniProtKB-EC"/>
</dbReference>
<evidence type="ECO:0000259" key="6">
    <source>
        <dbReference type="SMART" id="SM00226"/>
    </source>
</evidence>
<name>A0A6G7Y6Z5_9ACTN</name>
<feature type="active site" description="Nucleophile" evidence="5">
    <location>
        <position position="13"/>
    </location>
</feature>
<dbReference type="Pfam" id="PF01451">
    <property type="entry name" value="LMWPc"/>
    <property type="match status" value="1"/>
</dbReference>
<dbReference type="InterPro" id="IPR036196">
    <property type="entry name" value="Ptyr_pPase_sf"/>
</dbReference>
<keyword evidence="8" id="KW-1185">Reference proteome</keyword>
<dbReference type="InterPro" id="IPR050438">
    <property type="entry name" value="LMW_PTPase"/>
</dbReference>
<feature type="domain" description="Phosphotyrosine protein phosphatase I" evidence="6">
    <location>
        <begin position="7"/>
        <end position="154"/>
    </location>
</feature>
<reference evidence="7 8" key="1">
    <citation type="submission" date="2020-03" db="EMBL/GenBank/DDBJ databases">
        <title>Propioniciclava sp. nov., isolated from Hydrophilus acuminatus.</title>
        <authorList>
            <person name="Hyun D.-W."/>
            <person name="Bae J.-W."/>
        </authorList>
    </citation>
    <scope>NUCLEOTIDE SEQUENCE [LARGE SCALE GENOMIC DNA]</scope>
    <source>
        <strain evidence="7 8">HDW11</strain>
    </source>
</reference>
<dbReference type="Gene3D" id="3.40.50.2300">
    <property type="match status" value="1"/>
</dbReference>
<sequence>MTSERPVRVVFVCWGNICRSPMAERVAQGWADRDGLAGLEFASAGVSSEETGNPIDTRARAVLTRHGYRADGHRARRITASEIADADLVIGLEQVHLDRMRRLAPDADNLSLLTDYDPAAEPGTGVDDPWYGDAAGFEETLSAIEAAMPGILAQASDLRR</sequence>
<comment type="similarity">
    <text evidence="1">Belongs to the low molecular weight phosphotyrosine protein phosphatase family.</text>
</comment>
<dbReference type="EC" id="3.1.3.48" evidence="2"/>
<feature type="active site" evidence="5">
    <location>
        <position position="19"/>
    </location>
</feature>
<dbReference type="InterPro" id="IPR017867">
    <property type="entry name" value="Tyr_phospatase_low_mol_wt"/>
</dbReference>
<protein>
    <recommendedName>
        <fullName evidence="2">protein-tyrosine-phosphatase</fullName>
        <ecNumber evidence="2">3.1.3.48</ecNumber>
    </recommendedName>
</protein>
<keyword evidence="3" id="KW-0378">Hydrolase</keyword>
<dbReference type="PANTHER" id="PTHR11717:SF7">
    <property type="entry name" value="LOW MOLECULAR WEIGHT PHOSPHOTYROSINE PROTEIN PHOSPHATASE"/>
    <property type="match status" value="1"/>
</dbReference>
<dbReference type="KEGG" id="prv:G7070_09225"/>
<evidence type="ECO:0000313" key="7">
    <source>
        <dbReference type="EMBL" id="QIK72418.1"/>
    </source>
</evidence>
<dbReference type="EMBL" id="CP049865">
    <property type="protein sequence ID" value="QIK72418.1"/>
    <property type="molecule type" value="Genomic_DNA"/>
</dbReference>
<feature type="active site" description="Proton donor" evidence="5">
    <location>
        <position position="128"/>
    </location>
</feature>
<dbReference type="PANTHER" id="PTHR11717">
    <property type="entry name" value="LOW MOLECULAR WEIGHT PROTEIN TYROSINE PHOSPHATASE"/>
    <property type="match status" value="1"/>
</dbReference>
<accession>A0A6G7Y6Z5</accession>
<dbReference type="AlphaFoldDB" id="A0A6G7Y6Z5"/>
<keyword evidence="4" id="KW-0904">Protein phosphatase</keyword>
<dbReference type="InterPro" id="IPR023485">
    <property type="entry name" value="Ptyr_pPase"/>
</dbReference>
<dbReference type="RefSeq" id="WP_166233492.1">
    <property type="nucleotide sequence ID" value="NZ_CP049865.1"/>
</dbReference>
<dbReference type="Proteomes" id="UP000501058">
    <property type="component" value="Chromosome"/>
</dbReference>
<dbReference type="CDD" id="cd16343">
    <property type="entry name" value="LMWPTP"/>
    <property type="match status" value="1"/>
</dbReference>
<evidence type="ECO:0000256" key="3">
    <source>
        <dbReference type="ARBA" id="ARBA00022801"/>
    </source>
</evidence>
<gene>
    <name evidence="7" type="ORF">G7070_09225</name>
</gene>
<organism evidence="7 8">
    <name type="scientific">Propioniciclava coleopterorum</name>
    <dbReference type="NCBI Taxonomy" id="2714937"/>
    <lineage>
        <taxon>Bacteria</taxon>
        <taxon>Bacillati</taxon>
        <taxon>Actinomycetota</taxon>
        <taxon>Actinomycetes</taxon>
        <taxon>Propionibacteriales</taxon>
        <taxon>Propionibacteriaceae</taxon>
        <taxon>Propioniciclava</taxon>
    </lineage>
</organism>
<dbReference type="SMART" id="SM00226">
    <property type="entry name" value="LMWPc"/>
    <property type="match status" value="1"/>
</dbReference>
<dbReference type="PRINTS" id="PR00719">
    <property type="entry name" value="LMWPTPASE"/>
</dbReference>